<evidence type="ECO:0000256" key="2">
    <source>
        <dbReference type="ARBA" id="ARBA00022801"/>
    </source>
</evidence>
<dbReference type="KEGG" id="hmi:soil367_12955"/>
<dbReference type="InterPro" id="IPR006683">
    <property type="entry name" value="Thioestr_dom"/>
</dbReference>
<evidence type="ECO:0000313" key="4">
    <source>
        <dbReference type="EMBL" id="QCF26768.1"/>
    </source>
</evidence>
<dbReference type="InterPro" id="IPR029069">
    <property type="entry name" value="HotDog_dom_sf"/>
</dbReference>
<keyword evidence="5" id="KW-1185">Reference proteome</keyword>
<accession>A0A4P7XID0</accession>
<dbReference type="GO" id="GO:0047617">
    <property type="term" value="F:fatty acyl-CoA hydrolase activity"/>
    <property type="evidence" value="ECO:0007669"/>
    <property type="project" value="InterPro"/>
</dbReference>
<comment type="similarity">
    <text evidence="1">Belongs to the thioesterase PaaI family.</text>
</comment>
<dbReference type="EMBL" id="CP031093">
    <property type="protein sequence ID" value="QCF26768.1"/>
    <property type="molecule type" value="Genomic_DNA"/>
</dbReference>
<evidence type="ECO:0000313" key="5">
    <source>
        <dbReference type="Proteomes" id="UP000298049"/>
    </source>
</evidence>
<dbReference type="OrthoDB" id="6079372at2"/>
<dbReference type="PANTHER" id="PTHR21660">
    <property type="entry name" value="THIOESTERASE SUPERFAMILY MEMBER-RELATED"/>
    <property type="match status" value="1"/>
</dbReference>
<sequence>MTDRLNAIRELPFHRYLGVAELNADEGAGSLLFTVSEATVNPAGVLHGGVIYTLCDVCAYAGLTSVLAPGTEAVTHDIHVSVLRAAKLGDVVSMVSTPVKIGRSLCFLDVTAKVDDRIVATARVTKTLVNL</sequence>
<protein>
    <submittedName>
        <fullName evidence="4">PaaI family thioesterase</fullName>
    </submittedName>
</protein>
<evidence type="ECO:0000259" key="3">
    <source>
        <dbReference type="Pfam" id="PF03061"/>
    </source>
</evidence>
<dbReference type="Pfam" id="PF03061">
    <property type="entry name" value="4HBT"/>
    <property type="match status" value="1"/>
</dbReference>
<proteinExistence type="inferred from homology"/>
<dbReference type="Proteomes" id="UP000298049">
    <property type="component" value="Chromosome"/>
</dbReference>
<dbReference type="NCBIfam" id="TIGR00369">
    <property type="entry name" value="unchar_dom_1"/>
    <property type="match status" value="1"/>
</dbReference>
<name>A0A4P7XID0_9ALTE</name>
<dbReference type="Gene3D" id="3.10.129.10">
    <property type="entry name" value="Hotdog Thioesterase"/>
    <property type="match status" value="1"/>
</dbReference>
<dbReference type="RefSeq" id="WP_136549472.1">
    <property type="nucleotide sequence ID" value="NZ_CP031093.1"/>
</dbReference>
<evidence type="ECO:0000256" key="1">
    <source>
        <dbReference type="ARBA" id="ARBA00008324"/>
    </source>
</evidence>
<feature type="domain" description="Thioesterase" evidence="3">
    <location>
        <begin position="44"/>
        <end position="117"/>
    </location>
</feature>
<dbReference type="SUPFAM" id="SSF54637">
    <property type="entry name" value="Thioesterase/thiol ester dehydrase-isomerase"/>
    <property type="match status" value="1"/>
</dbReference>
<dbReference type="CDD" id="cd03443">
    <property type="entry name" value="PaaI_thioesterase"/>
    <property type="match status" value="1"/>
</dbReference>
<gene>
    <name evidence="4" type="ORF">soil367_12955</name>
</gene>
<dbReference type="AlphaFoldDB" id="A0A4P7XID0"/>
<keyword evidence="2" id="KW-0378">Hydrolase</keyword>
<organism evidence="4 5">
    <name type="scientific">Hydrocarboniclastica marina</name>
    <dbReference type="NCBI Taxonomy" id="2259620"/>
    <lineage>
        <taxon>Bacteria</taxon>
        <taxon>Pseudomonadati</taxon>
        <taxon>Pseudomonadota</taxon>
        <taxon>Gammaproteobacteria</taxon>
        <taxon>Alteromonadales</taxon>
        <taxon>Alteromonadaceae</taxon>
        <taxon>Hydrocarboniclastica</taxon>
    </lineage>
</organism>
<dbReference type="InterPro" id="IPR039298">
    <property type="entry name" value="ACOT13"/>
</dbReference>
<dbReference type="PANTHER" id="PTHR21660:SF1">
    <property type="entry name" value="ACYL-COENZYME A THIOESTERASE 13"/>
    <property type="match status" value="1"/>
</dbReference>
<reference evidence="4 5" key="1">
    <citation type="submission" date="2018-07" db="EMBL/GenBank/DDBJ databases">
        <title>Marsedoiliclastica nanhaica gen. nov. sp. nov., a novel marine hydrocarbonoclastic bacterium isolated from an in-situ enriched hydrocarbon-degrading consortium in deep-sea sediment.</title>
        <authorList>
            <person name="Dong C."/>
            <person name="Ma T."/>
            <person name="Liu R."/>
            <person name="Shao Z."/>
        </authorList>
    </citation>
    <scope>NUCLEOTIDE SEQUENCE [LARGE SCALE GENOMIC DNA]</scope>
    <source>
        <strain evidence="5">soil36-7</strain>
    </source>
</reference>
<dbReference type="InterPro" id="IPR003736">
    <property type="entry name" value="PAAI_dom"/>
</dbReference>